<protein>
    <recommendedName>
        <fullName evidence="5">Autophagy protein 5</fullName>
    </recommendedName>
</protein>
<dbReference type="GO" id="GO:0005776">
    <property type="term" value="C:autophagosome"/>
    <property type="evidence" value="ECO:0007669"/>
    <property type="project" value="TreeGrafter"/>
</dbReference>
<comment type="similarity">
    <text evidence="1 5">Belongs to the ATG5 family.</text>
</comment>
<dbReference type="GeneID" id="20818234"/>
<proteinExistence type="inferred from homology"/>
<evidence type="ECO:0000256" key="5">
    <source>
        <dbReference type="RuleBase" id="RU361202"/>
    </source>
</evidence>
<evidence type="ECO:0000259" key="8">
    <source>
        <dbReference type="Pfam" id="PF20638"/>
    </source>
</evidence>
<dbReference type="AlphaFoldDB" id="W4FJG9"/>
<dbReference type="InterPro" id="IPR007239">
    <property type="entry name" value="Atg5"/>
</dbReference>
<dbReference type="Pfam" id="PF20638">
    <property type="entry name" value="ATG5_UblA"/>
    <property type="match status" value="1"/>
</dbReference>
<dbReference type="GO" id="GO:0006995">
    <property type="term" value="P:cellular response to nitrogen starvation"/>
    <property type="evidence" value="ECO:0007669"/>
    <property type="project" value="TreeGrafter"/>
</dbReference>
<evidence type="ECO:0000256" key="4">
    <source>
        <dbReference type="ARBA" id="ARBA00023006"/>
    </source>
</evidence>
<dbReference type="GO" id="GO:0019776">
    <property type="term" value="F:Atg8-family ligase activity"/>
    <property type="evidence" value="ECO:0007669"/>
    <property type="project" value="TreeGrafter"/>
</dbReference>
<comment type="subunit">
    <text evidence="5">Conjugated with ATG12.</text>
</comment>
<accession>W4FJG9</accession>
<keyword evidence="3 5" id="KW-0832">Ubl conjugation</keyword>
<dbReference type="VEuPathDB" id="FungiDB:H257_16238"/>
<organism evidence="9">
    <name type="scientific">Aphanomyces astaci</name>
    <name type="common">Crayfish plague agent</name>
    <dbReference type="NCBI Taxonomy" id="112090"/>
    <lineage>
        <taxon>Eukaryota</taxon>
        <taxon>Sar</taxon>
        <taxon>Stramenopiles</taxon>
        <taxon>Oomycota</taxon>
        <taxon>Saprolegniomycetes</taxon>
        <taxon>Saprolegniales</taxon>
        <taxon>Verrucalvaceae</taxon>
        <taxon>Aphanomyces</taxon>
    </lineage>
</organism>
<dbReference type="Gene3D" id="1.10.246.190">
    <property type="entry name" value="Autophagy protein Apg5, helix rich domain"/>
    <property type="match status" value="1"/>
</dbReference>
<dbReference type="GO" id="GO:0034727">
    <property type="term" value="P:piecemeal microautophagy of the nucleus"/>
    <property type="evidence" value="ECO:0007669"/>
    <property type="project" value="TreeGrafter"/>
</dbReference>
<keyword evidence="4 5" id="KW-0072">Autophagy</keyword>
<dbReference type="Pfam" id="PF20637">
    <property type="entry name" value="ATG5_HBR"/>
    <property type="match status" value="1"/>
</dbReference>
<dbReference type="PANTHER" id="PTHR13040:SF2">
    <property type="entry name" value="AUTOPHAGY PROTEIN 5"/>
    <property type="match status" value="1"/>
</dbReference>
<dbReference type="InterPro" id="IPR042526">
    <property type="entry name" value="Atg5_HR"/>
</dbReference>
<dbReference type="Gene3D" id="3.10.20.90">
    <property type="entry name" value="Phosphatidylinositol 3-kinase Catalytic Subunit, Chain A, domain 1"/>
    <property type="match status" value="1"/>
</dbReference>
<dbReference type="OrthoDB" id="272162at2759"/>
<dbReference type="InterPro" id="IPR048940">
    <property type="entry name" value="ATG5_HBR"/>
</dbReference>
<gene>
    <name evidence="9" type="ORF">H257_16238</name>
</gene>
<dbReference type="PANTHER" id="PTHR13040">
    <property type="entry name" value="AUTOPHAGY PROTEIN 5"/>
    <property type="match status" value="1"/>
</dbReference>
<dbReference type="Gene3D" id="3.10.20.620">
    <property type="match status" value="1"/>
</dbReference>
<reference evidence="9" key="1">
    <citation type="submission" date="2013-12" db="EMBL/GenBank/DDBJ databases">
        <title>The Genome Sequence of Aphanomyces astaci APO3.</title>
        <authorList>
            <consortium name="The Broad Institute Genomics Platform"/>
            <person name="Russ C."/>
            <person name="Tyler B."/>
            <person name="van West P."/>
            <person name="Dieguez-Uribeondo J."/>
            <person name="Young S.K."/>
            <person name="Zeng Q."/>
            <person name="Gargeya S."/>
            <person name="Fitzgerald M."/>
            <person name="Abouelleil A."/>
            <person name="Alvarado L."/>
            <person name="Chapman S.B."/>
            <person name="Gainer-Dewar J."/>
            <person name="Goldberg J."/>
            <person name="Griggs A."/>
            <person name="Gujja S."/>
            <person name="Hansen M."/>
            <person name="Howarth C."/>
            <person name="Imamovic A."/>
            <person name="Ireland A."/>
            <person name="Larimer J."/>
            <person name="McCowan C."/>
            <person name="Murphy C."/>
            <person name="Pearson M."/>
            <person name="Poon T.W."/>
            <person name="Priest M."/>
            <person name="Roberts A."/>
            <person name="Saif S."/>
            <person name="Shea T."/>
            <person name="Sykes S."/>
            <person name="Wortman J."/>
            <person name="Nusbaum C."/>
            <person name="Birren B."/>
        </authorList>
    </citation>
    <scope>NUCLEOTIDE SEQUENCE [LARGE SCALE GENOMIC DNA]</scope>
    <source>
        <strain evidence="9">APO3</strain>
    </source>
</reference>
<evidence type="ECO:0000256" key="2">
    <source>
        <dbReference type="ARBA" id="ARBA00022499"/>
    </source>
</evidence>
<sequence>MTDANIRKQLWEGHVPVCFSIDASEITTLQVPRPYYAMVPRVSSLMCAATDAVINHFKDVAPPMLSSQLSRYVWFEFKGLPLKWHLPFGVLYDLHGDDMLPWEVTVHFQGYPSQHLLPCDNLQAVEMHFMNSYKQSMFLLYGSTKWIMNLPQQKHTQLWEGHVKNDFSMFESVHATLVPSSEPKRHVPLRVLLPHEPTIQLPISPSLTSVRDVLSHLLPDIDLDAAAVRLHGIDVELELSMSELYRHFAYPDGFLYIAVVA</sequence>
<dbReference type="Pfam" id="PF04106">
    <property type="entry name" value="ATG5_UblB"/>
    <property type="match status" value="1"/>
</dbReference>
<name>W4FJG9_APHAT</name>
<dbReference type="EMBL" id="KI913195">
    <property type="protein sequence ID" value="ETV67647.1"/>
    <property type="molecule type" value="Genomic_DNA"/>
</dbReference>
<evidence type="ECO:0000259" key="6">
    <source>
        <dbReference type="Pfam" id="PF04106"/>
    </source>
</evidence>
<dbReference type="InterPro" id="IPR048939">
    <property type="entry name" value="ATG5_UblA"/>
</dbReference>
<keyword evidence="2 5" id="KW-1017">Isopeptide bond</keyword>
<evidence type="ECO:0000313" key="9">
    <source>
        <dbReference type="EMBL" id="ETV67647.1"/>
    </source>
</evidence>
<feature type="domain" description="Autophagy protein ATG5 UblB" evidence="6">
    <location>
        <begin position="186"/>
        <end position="259"/>
    </location>
</feature>
<keyword evidence="5" id="KW-0472">Membrane</keyword>
<dbReference type="GO" id="GO:0034274">
    <property type="term" value="C:Atg12-Atg5-Atg16 complex"/>
    <property type="evidence" value="ECO:0007669"/>
    <property type="project" value="TreeGrafter"/>
</dbReference>
<dbReference type="RefSeq" id="XP_009842905.1">
    <property type="nucleotide sequence ID" value="XM_009844603.1"/>
</dbReference>
<comment type="subcellular location">
    <subcellularLocation>
        <location evidence="5">Preautophagosomal structure membrane</location>
        <topology evidence="5">Peripheral membrane protein</topology>
    </subcellularLocation>
</comment>
<evidence type="ECO:0000256" key="3">
    <source>
        <dbReference type="ARBA" id="ARBA00022843"/>
    </source>
</evidence>
<dbReference type="GO" id="GO:0034045">
    <property type="term" value="C:phagophore assembly site membrane"/>
    <property type="evidence" value="ECO:0007669"/>
    <property type="project" value="UniProtKB-SubCell"/>
</dbReference>
<dbReference type="InterPro" id="IPR042527">
    <property type="entry name" value="Atg5_UblA_dom_sf"/>
</dbReference>
<evidence type="ECO:0000259" key="7">
    <source>
        <dbReference type="Pfam" id="PF20637"/>
    </source>
</evidence>
<dbReference type="GO" id="GO:0044233">
    <property type="term" value="C:mitochondria-associated endoplasmic reticulum membrane contact site"/>
    <property type="evidence" value="ECO:0007669"/>
    <property type="project" value="TreeGrafter"/>
</dbReference>
<comment type="function">
    <text evidence="5">Involved in autophagic vesicle formation.</text>
</comment>
<dbReference type="GO" id="GO:0000422">
    <property type="term" value="P:autophagy of mitochondrion"/>
    <property type="evidence" value="ECO:0007669"/>
    <property type="project" value="TreeGrafter"/>
</dbReference>
<feature type="domain" description="Autophagy protein ATG5 UblA" evidence="8">
    <location>
        <begin position="10"/>
        <end position="108"/>
    </location>
</feature>
<dbReference type="InterPro" id="IPR048318">
    <property type="entry name" value="ATG5_UblB"/>
</dbReference>
<dbReference type="STRING" id="112090.W4FJG9"/>
<evidence type="ECO:0000256" key="1">
    <source>
        <dbReference type="ARBA" id="ARBA00006910"/>
    </source>
</evidence>
<feature type="domain" description="Autophagy protein ATG5 alpha-helical bundle region" evidence="7">
    <location>
        <begin position="123"/>
        <end position="179"/>
    </location>
</feature>
<dbReference type="GO" id="GO:0061908">
    <property type="term" value="C:phagophore"/>
    <property type="evidence" value="ECO:0007669"/>
    <property type="project" value="TreeGrafter"/>
</dbReference>